<keyword evidence="10 20" id="KW-0418">Kinase</keyword>
<evidence type="ECO:0000256" key="1">
    <source>
        <dbReference type="ARBA" id="ARBA00004429"/>
    </source>
</evidence>
<accession>A0A6N4X3X5</accession>
<proteinExistence type="inferred from homology"/>
<dbReference type="GO" id="GO:0005886">
    <property type="term" value="C:plasma membrane"/>
    <property type="evidence" value="ECO:0007669"/>
    <property type="project" value="UniProtKB-SubCell"/>
</dbReference>
<evidence type="ECO:0000259" key="19">
    <source>
        <dbReference type="Pfam" id="PF13807"/>
    </source>
</evidence>
<keyword evidence="11" id="KW-0067">ATP-binding</keyword>
<dbReference type="InterPro" id="IPR005702">
    <property type="entry name" value="Wzc-like_C"/>
</dbReference>
<keyword evidence="21" id="KW-1185">Reference proteome</keyword>
<comment type="similarity">
    <text evidence="3">Belongs to the etk/wzc family.</text>
</comment>
<dbReference type="EMBL" id="CACVBR010000002">
    <property type="protein sequence ID" value="CAA7193900.1"/>
    <property type="molecule type" value="Genomic_DNA"/>
</dbReference>
<dbReference type="CDD" id="cd05387">
    <property type="entry name" value="BY-kinase"/>
    <property type="match status" value="1"/>
</dbReference>
<dbReference type="RefSeq" id="WP_162031274.1">
    <property type="nucleotide sequence ID" value="NZ_CACVBR010000002.1"/>
</dbReference>
<dbReference type="AlphaFoldDB" id="A0A6N4X3X5"/>
<evidence type="ECO:0000256" key="2">
    <source>
        <dbReference type="ARBA" id="ARBA00007316"/>
    </source>
</evidence>
<dbReference type="InterPro" id="IPR032807">
    <property type="entry name" value="GNVR"/>
</dbReference>
<evidence type="ECO:0000256" key="8">
    <source>
        <dbReference type="ARBA" id="ARBA00022692"/>
    </source>
</evidence>
<dbReference type="Pfam" id="PF02706">
    <property type="entry name" value="Wzz"/>
    <property type="match status" value="1"/>
</dbReference>
<evidence type="ECO:0000256" key="9">
    <source>
        <dbReference type="ARBA" id="ARBA00022741"/>
    </source>
</evidence>
<dbReference type="EC" id="2.7.10.2" evidence="4"/>
<comment type="catalytic activity">
    <reaction evidence="15">
        <text>L-tyrosyl-[protein] + ATP = O-phospho-L-tyrosyl-[protein] + ADP + H(+)</text>
        <dbReference type="Rhea" id="RHEA:10596"/>
        <dbReference type="Rhea" id="RHEA-COMP:10136"/>
        <dbReference type="Rhea" id="RHEA-COMP:20101"/>
        <dbReference type="ChEBI" id="CHEBI:15378"/>
        <dbReference type="ChEBI" id="CHEBI:30616"/>
        <dbReference type="ChEBI" id="CHEBI:46858"/>
        <dbReference type="ChEBI" id="CHEBI:61978"/>
        <dbReference type="ChEBI" id="CHEBI:456216"/>
        <dbReference type="EC" id="2.7.10.2"/>
    </reaction>
</comment>
<feature type="domain" description="AAA" evidence="18">
    <location>
        <begin position="572"/>
        <end position="696"/>
    </location>
</feature>
<keyword evidence="12 16" id="KW-1133">Transmembrane helix</keyword>
<evidence type="ECO:0000256" key="16">
    <source>
        <dbReference type="SAM" id="Phobius"/>
    </source>
</evidence>
<keyword evidence="5" id="KW-1003">Cell membrane</keyword>
<evidence type="ECO:0000313" key="21">
    <source>
        <dbReference type="Proteomes" id="UP000445144"/>
    </source>
</evidence>
<dbReference type="PANTHER" id="PTHR32309:SF13">
    <property type="entry name" value="FERRIC ENTEROBACTIN TRANSPORT PROTEIN FEPE"/>
    <property type="match status" value="1"/>
</dbReference>
<gene>
    <name evidence="20" type="primary">wzc</name>
    <name evidence="20" type="ORF">CHRY9293_00279</name>
</gene>
<evidence type="ECO:0000256" key="4">
    <source>
        <dbReference type="ARBA" id="ARBA00011903"/>
    </source>
</evidence>
<comment type="similarity">
    <text evidence="2">Belongs to the CpsD/CapB family.</text>
</comment>
<comment type="subcellular location">
    <subcellularLocation>
        <location evidence="1">Cell inner membrane</location>
        <topology evidence="1">Multi-pass membrane protein</topology>
    </subcellularLocation>
</comment>
<dbReference type="NCBIfam" id="TIGR01007">
    <property type="entry name" value="eps_fam"/>
    <property type="match status" value="1"/>
</dbReference>
<reference evidence="20 21" key="1">
    <citation type="submission" date="2020-01" db="EMBL/GenBank/DDBJ databases">
        <authorList>
            <person name="Rodrigo-Torres L."/>
            <person name="Arahal R. D."/>
            <person name="Lucena T."/>
        </authorList>
    </citation>
    <scope>NUCLEOTIDE SEQUENCE [LARGE SCALE GENOMIC DNA]</scope>
    <source>
        <strain evidence="20 21">CECT 9293</strain>
    </source>
</reference>
<feature type="domain" description="Polysaccharide chain length determinant N-terminal" evidence="17">
    <location>
        <begin position="12"/>
        <end position="106"/>
    </location>
</feature>
<keyword evidence="6" id="KW-0997">Cell inner membrane</keyword>
<dbReference type="InterPro" id="IPR025669">
    <property type="entry name" value="AAA_dom"/>
</dbReference>
<evidence type="ECO:0000256" key="11">
    <source>
        <dbReference type="ARBA" id="ARBA00022840"/>
    </source>
</evidence>
<protein>
    <recommendedName>
        <fullName evidence="4">non-specific protein-tyrosine kinase</fullName>
        <ecNumber evidence="4">2.7.10.2</ecNumber>
    </recommendedName>
</protein>
<dbReference type="SUPFAM" id="SSF52540">
    <property type="entry name" value="P-loop containing nucleoside triphosphate hydrolases"/>
    <property type="match status" value="1"/>
</dbReference>
<keyword evidence="14" id="KW-0829">Tyrosine-protein kinase</keyword>
<feature type="transmembrane region" description="Helical" evidence="16">
    <location>
        <begin position="486"/>
        <end position="507"/>
    </location>
</feature>
<evidence type="ECO:0000259" key="17">
    <source>
        <dbReference type="Pfam" id="PF02706"/>
    </source>
</evidence>
<evidence type="ECO:0000256" key="6">
    <source>
        <dbReference type="ARBA" id="ARBA00022519"/>
    </source>
</evidence>
<keyword evidence="7 20" id="KW-0808">Transferase</keyword>
<evidence type="ECO:0000313" key="20">
    <source>
        <dbReference type="EMBL" id="CAA7193900.1"/>
    </source>
</evidence>
<organism evidence="20 21">
    <name type="scientific">Chryseobacterium potabilaquae</name>
    <dbReference type="NCBI Taxonomy" id="2675057"/>
    <lineage>
        <taxon>Bacteria</taxon>
        <taxon>Pseudomonadati</taxon>
        <taxon>Bacteroidota</taxon>
        <taxon>Flavobacteriia</taxon>
        <taxon>Flavobacteriales</taxon>
        <taxon>Weeksellaceae</taxon>
        <taxon>Chryseobacterium group</taxon>
        <taxon>Chryseobacterium</taxon>
    </lineage>
</organism>
<dbReference type="GO" id="GO:0005524">
    <property type="term" value="F:ATP binding"/>
    <property type="evidence" value="ECO:0007669"/>
    <property type="project" value="UniProtKB-KW"/>
</dbReference>
<dbReference type="PANTHER" id="PTHR32309">
    <property type="entry name" value="TYROSINE-PROTEIN KINASE"/>
    <property type="match status" value="1"/>
</dbReference>
<evidence type="ECO:0000256" key="3">
    <source>
        <dbReference type="ARBA" id="ARBA00008883"/>
    </source>
</evidence>
<name>A0A6N4X3X5_9FLAO</name>
<evidence type="ECO:0000256" key="12">
    <source>
        <dbReference type="ARBA" id="ARBA00022989"/>
    </source>
</evidence>
<dbReference type="GO" id="GO:0004715">
    <property type="term" value="F:non-membrane spanning protein tyrosine kinase activity"/>
    <property type="evidence" value="ECO:0007669"/>
    <property type="project" value="UniProtKB-EC"/>
</dbReference>
<evidence type="ECO:0000256" key="13">
    <source>
        <dbReference type="ARBA" id="ARBA00023136"/>
    </source>
</evidence>
<evidence type="ECO:0000256" key="10">
    <source>
        <dbReference type="ARBA" id="ARBA00022777"/>
    </source>
</evidence>
<keyword evidence="8 16" id="KW-0812">Transmembrane</keyword>
<feature type="transmembrane region" description="Helical" evidence="16">
    <location>
        <begin position="26"/>
        <end position="44"/>
    </location>
</feature>
<dbReference type="Proteomes" id="UP000445144">
    <property type="component" value="Unassembled WGS sequence"/>
</dbReference>
<dbReference type="InterPro" id="IPR050445">
    <property type="entry name" value="Bact_polysacc_biosynth/exp"/>
</dbReference>
<dbReference type="Pfam" id="PF13807">
    <property type="entry name" value="GNVR"/>
    <property type="match status" value="1"/>
</dbReference>
<evidence type="ECO:0000256" key="7">
    <source>
        <dbReference type="ARBA" id="ARBA00022679"/>
    </source>
</evidence>
<sequence length="782" mass="88949">MNQIEFQEKEEGLDLRKIFGQYISKWPWFVLSVLLFLIVAYTYIRYSVPMYQSETILKFDKKQTDLSSALSDLDNLGIGLGNSDELKSEAAVVISRPILTRVVRNLNLNIQYFREGEIKDAEFFGAIPITAQILSYNDEKKFVSSEYIVTEIKGSQFTLWNDKDGTVKGFFNQPVKLNFGVVVLRKHFNLLPHWKYRISFTTPLEKVKELEKKIKVDLPDQKALLMNISATGAVPEKSEAILNEVTRQYNLDGLRDKNLQAQNTQEFIDRRLEVITRDLSGVENKKEDFQNQNNIVDLQAQAQLALQNTSDNTKALLEQQTQLDLINSLETEASKNTSQLMPSNLGLNPSLEQAINQYNTLVISRNKTLKQATNENPAVIEMNKELSSLKEIVRDNINEQKATVQASISQINGRISQDNRAIGRVPQQSKVYRGIERQQALKEQLFLFLLQKREENAINLSVNVPKAKIVNPAFTKDIPVSPKKNIIFLGAILLGILFPSVIFYLIFMWDDKIYNREDIKEHSPLGVLADIPKLKNNENHLVMKNDFSELAEAFRVLVSNLKFVLPTKDTAKIVMVTSSVKGEGKTLISVNLALTLANKNGRALLIGSDIRNPQIQRYDDEQVKRKGLTEYLYDDSVEVDELVHTSDSNPYCDVIYSGSIPPNPQELLSNGRYQKLIDEMSTKYTYIIIDSAPLMLVSDTLSISNVADATLYLVRAGVTRSLMLDFVNGLVKDSKIPNVSFIVNDVSKTYGYAYNYGYGYGYSRDKQDNWFKKLLKKNKLKY</sequence>
<evidence type="ECO:0000256" key="14">
    <source>
        <dbReference type="ARBA" id="ARBA00023137"/>
    </source>
</evidence>
<feature type="domain" description="Tyrosine-protein kinase G-rich" evidence="19">
    <location>
        <begin position="435"/>
        <end position="502"/>
    </location>
</feature>
<dbReference type="Gene3D" id="3.40.50.300">
    <property type="entry name" value="P-loop containing nucleotide triphosphate hydrolases"/>
    <property type="match status" value="1"/>
</dbReference>
<evidence type="ECO:0000256" key="5">
    <source>
        <dbReference type="ARBA" id="ARBA00022475"/>
    </source>
</evidence>
<dbReference type="Pfam" id="PF13614">
    <property type="entry name" value="AAA_31"/>
    <property type="match status" value="1"/>
</dbReference>
<keyword evidence="9" id="KW-0547">Nucleotide-binding</keyword>
<evidence type="ECO:0000256" key="15">
    <source>
        <dbReference type="ARBA" id="ARBA00051245"/>
    </source>
</evidence>
<keyword evidence="13 16" id="KW-0472">Membrane</keyword>
<dbReference type="InterPro" id="IPR003856">
    <property type="entry name" value="LPS_length_determ_N"/>
</dbReference>
<dbReference type="InterPro" id="IPR027417">
    <property type="entry name" value="P-loop_NTPase"/>
</dbReference>
<evidence type="ECO:0000259" key="18">
    <source>
        <dbReference type="Pfam" id="PF13614"/>
    </source>
</evidence>